<reference evidence="1" key="1">
    <citation type="submission" date="2012-04" db="EMBL/GenBank/DDBJ databases">
        <title>The Genome Sequence of Fusarium oxysporum melonis.</title>
        <authorList>
            <consortium name="The Broad Institute Genome Sequencing Platform"/>
            <person name="Ma L.-J."/>
            <person name="Gale L.R."/>
            <person name="Schwartz D.C."/>
            <person name="Zhou S."/>
            <person name="Corby-Kistler H."/>
            <person name="Young S.K."/>
            <person name="Zeng Q."/>
            <person name="Gargeya S."/>
            <person name="Fitzgerald M."/>
            <person name="Haas B."/>
            <person name="Abouelleil A."/>
            <person name="Alvarado L."/>
            <person name="Arachchi H.M."/>
            <person name="Berlin A."/>
            <person name="Brown A."/>
            <person name="Chapman S.B."/>
            <person name="Chen Z."/>
            <person name="Dunbar C."/>
            <person name="Freedman E."/>
            <person name="Gearin G."/>
            <person name="Goldberg J."/>
            <person name="Griggs A."/>
            <person name="Gujja S."/>
            <person name="Heiman D."/>
            <person name="Howarth C."/>
            <person name="Larson L."/>
            <person name="Lui A."/>
            <person name="MacDonald P.J.P."/>
            <person name="Montmayeur A."/>
            <person name="Murphy C."/>
            <person name="Neiman D."/>
            <person name="Pearson M."/>
            <person name="Priest M."/>
            <person name="Roberts A."/>
            <person name="Saif S."/>
            <person name="Shea T."/>
            <person name="Shenoy N."/>
            <person name="Sisk P."/>
            <person name="Stolte C."/>
            <person name="Sykes S."/>
            <person name="Wortman J."/>
            <person name="Nusbaum C."/>
            <person name="Birren B."/>
        </authorList>
    </citation>
    <scope>NUCLEOTIDE SEQUENCE</scope>
    <source>
        <strain evidence="1">26406</strain>
    </source>
</reference>
<name>W9ZYX4_FUSOX</name>
<dbReference type="VEuPathDB" id="FungiDB:FOMG_17098"/>
<organism evidence="1">
    <name type="scientific">Fusarium oxysporum f. sp. melonis 26406</name>
    <dbReference type="NCBI Taxonomy" id="1089452"/>
    <lineage>
        <taxon>Eukaryota</taxon>
        <taxon>Fungi</taxon>
        <taxon>Dikarya</taxon>
        <taxon>Ascomycota</taxon>
        <taxon>Pezizomycotina</taxon>
        <taxon>Sordariomycetes</taxon>
        <taxon>Hypocreomycetidae</taxon>
        <taxon>Hypocreales</taxon>
        <taxon>Nectriaceae</taxon>
        <taxon>Fusarium</taxon>
        <taxon>Fusarium oxysporum species complex</taxon>
    </lineage>
</organism>
<gene>
    <name evidence="1" type="ORF">FOMG_17098</name>
</gene>
<reference evidence="1" key="2">
    <citation type="submission" date="2012-05" db="EMBL/GenBank/DDBJ databases">
        <title>Annotation of the Genome Sequence of Fusarium oxysporum f. sp. melonis 26406.</title>
        <authorList>
            <consortium name="The Broad Institute Genomics Platform"/>
            <person name="Ma L.-J."/>
            <person name="Corby-Kistler H."/>
            <person name="Broz K."/>
            <person name="Gale L.R."/>
            <person name="Jonkers W."/>
            <person name="O'Donnell K."/>
            <person name="Ploetz R."/>
            <person name="Steinberg C."/>
            <person name="Schwartz D.C."/>
            <person name="VanEtten H."/>
            <person name="Zhou S."/>
            <person name="Young S.K."/>
            <person name="Zeng Q."/>
            <person name="Gargeya S."/>
            <person name="Fitzgerald M."/>
            <person name="Abouelleil A."/>
            <person name="Alvarado L."/>
            <person name="Chapman S.B."/>
            <person name="Gainer-Dewar J."/>
            <person name="Goldberg J."/>
            <person name="Griggs A."/>
            <person name="Gujja S."/>
            <person name="Hansen M."/>
            <person name="Howarth C."/>
            <person name="Imamovic A."/>
            <person name="Ireland A."/>
            <person name="Larimer J."/>
            <person name="McCowan C."/>
            <person name="Murphy C."/>
            <person name="Pearson M."/>
            <person name="Poon T.W."/>
            <person name="Priest M."/>
            <person name="Roberts A."/>
            <person name="Saif S."/>
            <person name="Shea T."/>
            <person name="Sykes S."/>
            <person name="Wortman J."/>
            <person name="Nusbaum C."/>
            <person name="Birren B."/>
        </authorList>
    </citation>
    <scope>NUCLEOTIDE SEQUENCE</scope>
    <source>
        <strain evidence="1">26406</strain>
    </source>
</reference>
<sequence>MATSTGRMIMIGDEDSTDSILEIKGFWSAHRYSDGKQARILESICPFLNKAETNTKMLNSQNLDWSQLVEISSMVWRPQRRCGSSFNHFFGSVADSMGMILKHNAISDIEGCCNLFDLSELFYDDPN</sequence>
<accession>W9ZYX4</accession>
<dbReference type="HOGENOM" id="CLU_1970680_0_0_1"/>
<dbReference type="EMBL" id="JH659364">
    <property type="protein sequence ID" value="EXK26291.1"/>
    <property type="molecule type" value="Genomic_DNA"/>
</dbReference>
<proteinExistence type="predicted"/>
<evidence type="ECO:0000313" key="1">
    <source>
        <dbReference type="EMBL" id="EXK26291.1"/>
    </source>
</evidence>
<dbReference type="AlphaFoldDB" id="W9ZYX4"/>
<protein>
    <submittedName>
        <fullName evidence="1">Uncharacterized protein</fullName>
    </submittedName>
</protein>
<dbReference type="Proteomes" id="UP000030703">
    <property type="component" value="Unassembled WGS sequence"/>
</dbReference>